<organism evidence="1">
    <name type="scientific">marine sediment metagenome</name>
    <dbReference type="NCBI Taxonomy" id="412755"/>
    <lineage>
        <taxon>unclassified sequences</taxon>
        <taxon>metagenomes</taxon>
        <taxon>ecological metagenomes</taxon>
    </lineage>
</organism>
<proteinExistence type="predicted"/>
<dbReference type="AlphaFoldDB" id="A0A0F9SQ46"/>
<comment type="caution">
    <text evidence="1">The sequence shown here is derived from an EMBL/GenBank/DDBJ whole genome shotgun (WGS) entry which is preliminary data.</text>
</comment>
<sequence>MAYETILYGPDSEVFDTYAVNSPAPPAGFLGGPIQYRHRHALGKQLVLEDGRKFRFAAAGGSTLVVGNVLSAGVATGSQQSLAPQTAAVVGDNFLILTTGASSAVNLFAEGYALPSITTAAVTGNIYKISGHATMTSGTDTVFLAPGQTVKQALTTSISKVDLIDNPYFRVIQLPLTTAASMIVGVAVSAPTTLKACWLQTRGVAAVLGLTNTIAGTRSVAPSGTAGACIPETATEATSKLQSDIGFSIHAHGATEGQPTFLTIDG</sequence>
<gene>
    <name evidence="1" type="ORF">LCGC14_0445110</name>
</gene>
<reference evidence="1" key="1">
    <citation type="journal article" date="2015" name="Nature">
        <title>Complex archaea that bridge the gap between prokaryotes and eukaryotes.</title>
        <authorList>
            <person name="Spang A."/>
            <person name="Saw J.H."/>
            <person name="Jorgensen S.L."/>
            <person name="Zaremba-Niedzwiedzka K."/>
            <person name="Martijn J."/>
            <person name="Lind A.E."/>
            <person name="van Eijk R."/>
            <person name="Schleper C."/>
            <person name="Guy L."/>
            <person name="Ettema T.J."/>
        </authorList>
    </citation>
    <scope>NUCLEOTIDE SEQUENCE</scope>
</reference>
<dbReference type="EMBL" id="LAZR01000434">
    <property type="protein sequence ID" value="KKN69039.1"/>
    <property type="molecule type" value="Genomic_DNA"/>
</dbReference>
<name>A0A0F9SQ46_9ZZZZ</name>
<accession>A0A0F9SQ46</accession>
<protein>
    <submittedName>
        <fullName evidence="1">Uncharacterized protein</fullName>
    </submittedName>
</protein>
<evidence type="ECO:0000313" key="1">
    <source>
        <dbReference type="EMBL" id="KKN69039.1"/>
    </source>
</evidence>